<name>A0A1H4TW62_9BACT</name>
<proteinExistence type="predicted"/>
<dbReference type="EMBL" id="FNSD01000001">
    <property type="protein sequence ID" value="SEC60649.1"/>
    <property type="molecule type" value="Genomic_DNA"/>
</dbReference>
<sequence>MANIGKMVKRCLLGTVLTGAWYLTGCGFGGVPLNGAPTTPTTSSDNWEIMVTPSNGVSANRLSMLSGSILSSPSGSSTQAPAVFQGVSSCFAAANVIPMDSTIASNVFQGRSFGVQGQYLSMTGNLNTAHDSMTGTYSIAGGCSDGESGAFTGTRYRALTGTYTGTVSQGGNTYTVSVTTTQGDATGVGSFLIGGTATFGGFSCFTTGTIPVGSGYISGSNLTLSVTSSNGAVIQMNGEIDPAATTVSSGNLVITGGACSGQYGPIKLTRQ</sequence>
<reference evidence="1 2" key="1">
    <citation type="submission" date="2016-10" db="EMBL/GenBank/DDBJ databases">
        <authorList>
            <person name="de Groot N.N."/>
        </authorList>
    </citation>
    <scope>NUCLEOTIDE SEQUENCE [LARGE SCALE GENOMIC DNA]</scope>
    <source>
        <strain evidence="1 2">AB35.6</strain>
    </source>
</reference>
<protein>
    <submittedName>
        <fullName evidence="1">Uncharacterized protein</fullName>
    </submittedName>
</protein>
<dbReference type="OrthoDB" id="120599at2"/>
<evidence type="ECO:0000313" key="2">
    <source>
        <dbReference type="Proteomes" id="UP000182409"/>
    </source>
</evidence>
<dbReference type="AlphaFoldDB" id="A0A1H4TW62"/>
<organism evidence="1 2">
    <name type="scientific">Terriglobus roseus</name>
    <dbReference type="NCBI Taxonomy" id="392734"/>
    <lineage>
        <taxon>Bacteria</taxon>
        <taxon>Pseudomonadati</taxon>
        <taxon>Acidobacteriota</taxon>
        <taxon>Terriglobia</taxon>
        <taxon>Terriglobales</taxon>
        <taxon>Acidobacteriaceae</taxon>
        <taxon>Terriglobus</taxon>
    </lineage>
</organism>
<gene>
    <name evidence="1" type="ORF">SAMN05443244_3878</name>
</gene>
<evidence type="ECO:0000313" key="1">
    <source>
        <dbReference type="EMBL" id="SEC60649.1"/>
    </source>
</evidence>
<dbReference type="Proteomes" id="UP000182409">
    <property type="component" value="Unassembled WGS sequence"/>
</dbReference>
<accession>A0A1H4TW62</accession>